<evidence type="ECO:0000256" key="3">
    <source>
        <dbReference type="ARBA" id="ARBA00023128"/>
    </source>
</evidence>
<evidence type="ECO:0000256" key="4">
    <source>
        <dbReference type="ARBA" id="ARBA00035129"/>
    </source>
</evidence>
<accession>A0ABR4ALN3</accession>
<gene>
    <name evidence="6" type="ORF">N7G274_001470</name>
</gene>
<evidence type="ECO:0000256" key="2">
    <source>
        <dbReference type="ARBA" id="ARBA00010492"/>
    </source>
</evidence>
<evidence type="ECO:0000259" key="5">
    <source>
        <dbReference type="SMART" id="SM01238"/>
    </source>
</evidence>
<feature type="domain" description="Small ribosomal subunit protein mS41 SAM" evidence="5">
    <location>
        <begin position="47"/>
        <end position="103"/>
    </location>
</feature>
<dbReference type="Proteomes" id="UP001590950">
    <property type="component" value="Unassembled WGS sequence"/>
</dbReference>
<name>A0ABR4ALN3_9LECA</name>
<reference evidence="6 7" key="1">
    <citation type="submission" date="2024-09" db="EMBL/GenBank/DDBJ databases">
        <title>Rethinking Asexuality: The Enigmatic Case of Functional Sexual Genes in Lepraria (Stereocaulaceae).</title>
        <authorList>
            <person name="Doellman M."/>
            <person name="Sun Y."/>
            <person name="Barcenas-Pena A."/>
            <person name="Lumbsch H.T."/>
            <person name="Grewe F."/>
        </authorList>
    </citation>
    <scope>NUCLEOTIDE SEQUENCE [LARGE SCALE GENOMIC DNA]</scope>
    <source>
        <strain evidence="6 7">Mercado 3170</strain>
    </source>
</reference>
<dbReference type="PANTHER" id="PTHR28235">
    <property type="entry name" value="PROTEIN FYV4, MITOCHONDRIAL"/>
    <property type="match status" value="1"/>
</dbReference>
<comment type="caution">
    <text evidence="6">The sequence shown here is derived from an EMBL/GenBank/DDBJ whole genome shotgun (WGS) entry which is preliminary data.</text>
</comment>
<proteinExistence type="inferred from homology"/>
<dbReference type="SMART" id="SM01238">
    <property type="entry name" value="IGR"/>
    <property type="match status" value="1"/>
</dbReference>
<comment type="similarity">
    <text evidence="2">Belongs to the mitochondrion-specific ribosomal protein mS41 family.</text>
</comment>
<evidence type="ECO:0000313" key="7">
    <source>
        <dbReference type="Proteomes" id="UP001590950"/>
    </source>
</evidence>
<comment type="subcellular location">
    <subcellularLocation>
        <location evidence="1">Mitochondrion</location>
    </subcellularLocation>
</comment>
<dbReference type="PANTHER" id="PTHR28235:SF1">
    <property type="entry name" value="SMALL RIBOSOMAL SUBUNIT PROTEIN MS41"/>
    <property type="match status" value="1"/>
</dbReference>
<dbReference type="InterPro" id="IPR039603">
    <property type="entry name" value="Ribosomal_mS41"/>
</dbReference>
<dbReference type="EMBL" id="JBEFKJ010000004">
    <property type="protein sequence ID" value="KAL2046023.1"/>
    <property type="molecule type" value="Genomic_DNA"/>
</dbReference>
<dbReference type="InterPro" id="IPR019083">
    <property type="entry name" value="SAM_Ribosomal_mS41"/>
</dbReference>
<keyword evidence="7" id="KW-1185">Reference proteome</keyword>
<keyword evidence="3" id="KW-0496">Mitochondrion</keyword>
<dbReference type="Pfam" id="PF09597">
    <property type="entry name" value="SAM_Ribosomal_mS41"/>
    <property type="match status" value="1"/>
</dbReference>
<protein>
    <recommendedName>
        <fullName evidence="4">Small ribosomal subunit protein mS41</fullName>
    </recommendedName>
</protein>
<sequence>MILRSPVTGSHHSTLTNRLTKPCYRCLHARTTTSPPIPQPTPFVPDPSTFLTLIGRDLSQHSAKITTWKSLFSLTSQQLCDLGIEPARTRRYLLWWRDRFRKGLFGVGGDLKNVKDGAAELRVVEVAVPNAAIPNELSTSTGTGLMKVKKMIVNEPAEAVEKGVELANLKPVEGMKIVGARTIVGPFVKHVKGTRGSVATIKVQAGMWEVRQGIKVDGGERRKVQVRRAKLLAERKTTRK</sequence>
<evidence type="ECO:0000256" key="1">
    <source>
        <dbReference type="ARBA" id="ARBA00004173"/>
    </source>
</evidence>
<organism evidence="6 7">
    <name type="scientific">Stereocaulon virgatum</name>
    <dbReference type="NCBI Taxonomy" id="373712"/>
    <lineage>
        <taxon>Eukaryota</taxon>
        <taxon>Fungi</taxon>
        <taxon>Dikarya</taxon>
        <taxon>Ascomycota</taxon>
        <taxon>Pezizomycotina</taxon>
        <taxon>Lecanoromycetes</taxon>
        <taxon>OSLEUM clade</taxon>
        <taxon>Lecanoromycetidae</taxon>
        <taxon>Lecanorales</taxon>
        <taxon>Lecanorineae</taxon>
        <taxon>Stereocaulaceae</taxon>
        <taxon>Stereocaulon</taxon>
    </lineage>
</organism>
<evidence type="ECO:0000313" key="6">
    <source>
        <dbReference type="EMBL" id="KAL2046023.1"/>
    </source>
</evidence>